<feature type="domain" description="Sulfotransferase" evidence="2">
    <location>
        <begin position="100"/>
        <end position="151"/>
    </location>
</feature>
<evidence type="ECO:0000259" key="2">
    <source>
        <dbReference type="Pfam" id="PF00685"/>
    </source>
</evidence>
<proteinExistence type="inferred from homology"/>
<dbReference type="SUPFAM" id="SSF52540">
    <property type="entry name" value="P-loop containing nucleoside triphosphate hydrolases"/>
    <property type="match status" value="1"/>
</dbReference>
<dbReference type="InterPro" id="IPR000863">
    <property type="entry name" value="Sulfotransferase_dom"/>
</dbReference>
<dbReference type="InterPro" id="IPR027417">
    <property type="entry name" value="P-loop_NTPase"/>
</dbReference>
<dbReference type="Pfam" id="PF00685">
    <property type="entry name" value="Sulfotransfer_1"/>
    <property type="match status" value="1"/>
</dbReference>
<evidence type="ECO:0000313" key="4">
    <source>
        <dbReference type="Proteomes" id="UP000288805"/>
    </source>
</evidence>
<comment type="similarity">
    <text evidence="1">Belongs to the sulfotransferase 1 family.</text>
</comment>
<keyword evidence="1 3" id="KW-0808">Transferase</keyword>
<dbReference type="Gene3D" id="3.40.50.300">
    <property type="entry name" value="P-loop containing nucleotide triphosphate hydrolases"/>
    <property type="match status" value="1"/>
</dbReference>
<dbReference type="Proteomes" id="UP000288805">
    <property type="component" value="Unassembled WGS sequence"/>
</dbReference>
<organism evidence="3 4">
    <name type="scientific">Vitis vinifera</name>
    <name type="common">Grape</name>
    <dbReference type="NCBI Taxonomy" id="29760"/>
    <lineage>
        <taxon>Eukaryota</taxon>
        <taxon>Viridiplantae</taxon>
        <taxon>Streptophyta</taxon>
        <taxon>Embryophyta</taxon>
        <taxon>Tracheophyta</taxon>
        <taxon>Spermatophyta</taxon>
        <taxon>Magnoliopsida</taxon>
        <taxon>eudicotyledons</taxon>
        <taxon>Gunneridae</taxon>
        <taxon>Pentapetalae</taxon>
        <taxon>rosids</taxon>
        <taxon>Vitales</taxon>
        <taxon>Vitaceae</taxon>
        <taxon>Viteae</taxon>
        <taxon>Vitis</taxon>
    </lineage>
</organism>
<accession>A0A438BWE7</accession>
<dbReference type="EMBL" id="QGNW01002602">
    <property type="protein sequence ID" value="RVW15314.1"/>
    <property type="molecule type" value="Genomic_DNA"/>
</dbReference>
<dbReference type="GO" id="GO:0008146">
    <property type="term" value="F:sulfotransferase activity"/>
    <property type="evidence" value="ECO:0007669"/>
    <property type="project" value="InterPro"/>
</dbReference>
<dbReference type="EC" id="2.8.2.-" evidence="1"/>
<evidence type="ECO:0000256" key="1">
    <source>
        <dbReference type="RuleBase" id="RU361155"/>
    </source>
</evidence>
<comment type="caution">
    <text evidence="3">The sequence shown here is derived from an EMBL/GenBank/DDBJ whole genome shotgun (WGS) entry which is preliminary data.</text>
</comment>
<protein>
    <recommendedName>
        <fullName evidence="1">Sulfotransferase</fullName>
        <ecNumber evidence="1">2.8.2.-</ecNumber>
    </recommendedName>
</protein>
<name>A0A438BWE7_VITVI</name>
<gene>
    <name evidence="3" type="primary">SOT12_1</name>
    <name evidence="3" type="ORF">CK203_085574</name>
</gene>
<evidence type="ECO:0000313" key="3">
    <source>
        <dbReference type="EMBL" id="RVW15314.1"/>
    </source>
</evidence>
<sequence>MKWLPQSLYKPVTCAAHMLLAIKQGDTAEGASSCQALNLPSLLPMICKKMGSLKNAGTYSPPSLQKKDDFLMSINTKVFGFPSRQIQAVLASQQRFQAQDTDILLVTTPKSGTTWLKAMVFALVNRVKFPDMQDHHPLLTATLMNSCPYFEHFQPS</sequence>
<reference evidence="3 4" key="1">
    <citation type="journal article" date="2018" name="PLoS Genet.">
        <title>Population sequencing reveals clonal diversity and ancestral inbreeding in the grapevine cultivar Chardonnay.</title>
        <authorList>
            <person name="Roach M.J."/>
            <person name="Johnson D.L."/>
            <person name="Bohlmann J."/>
            <person name="van Vuuren H.J."/>
            <person name="Jones S.J."/>
            <person name="Pretorius I.S."/>
            <person name="Schmidt S.A."/>
            <person name="Borneman A.R."/>
        </authorList>
    </citation>
    <scope>NUCLEOTIDE SEQUENCE [LARGE SCALE GENOMIC DNA]</scope>
    <source>
        <strain evidence="4">cv. Chardonnay</strain>
        <tissue evidence="3">Leaf</tissue>
    </source>
</reference>
<dbReference type="AlphaFoldDB" id="A0A438BWE7"/>